<dbReference type="Gene3D" id="3.60.130.10">
    <property type="entry name" value="Clavaminate synthase-like"/>
    <property type="match status" value="1"/>
</dbReference>
<dbReference type="InterPro" id="IPR003819">
    <property type="entry name" value="TauD/TfdA-like"/>
</dbReference>
<dbReference type="GO" id="GO:0016491">
    <property type="term" value="F:oxidoreductase activity"/>
    <property type="evidence" value="ECO:0007669"/>
    <property type="project" value="UniProtKB-KW"/>
</dbReference>
<name>A0A6A6EEB2_9PEZI</name>
<evidence type="ECO:0000313" key="4">
    <source>
        <dbReference type="EMBL" id="KAF2189593.1"/>
    </source>
</evidence>
<dbReference type="PANTHER" id="PTHR10696:SF54">
    <property type="entry name" value="FAMILY OXIDOREDUCTASE, PUTATIVE (AFU_ORTHOLOGUE AFUA_4G13850)-RELATED"/>
    <property type="match status" value="1"/>
</dbReference>
<sequence length="325" mass="36704">AIGLNGDEVKCHNFPLPRLRHYLHDRAVDIHEGRGFFVLRGMRPQDFSAADNLVIFLGIASYIAQRFGKQDPEGNMLSHIIDTKKSSVPREQRRGIHSNTQIDFHNEIVSDILGLQIRQTSKHGGELLLSPAWSMYNDLALHRPDVLRLLSEPVWPAQIPLASPSVLRSLLFSSGGKIILNMDRGPMDSTSGDPKLGTKPLSTAQLEALNAVDTFTRKHYIEIRPQAGDLVFVNNFSIMHSRRAFIDEGQHNRHVLRLWLRNDDLGWPIPKALKSSWSIVFDQNEKHDTLRFPVEPKPSYKRPRIREGAGSGSAHLVPDESEDDE</sequence>
<dbReference type="AlphaFoldDB" id="A0A6A6EEB2"/>
<feature type="non-terminal residue" evidence="4">
    <location>
        <position position="1"/>
    </location>
</feature>
<feature type="region of interest" description="Disordered" evidence="2">
    <location>
        <begin position="290"/>
        <end position="325"/>
    </location>
</feature>
<keyword evidence="1" id="KW-0560">Oxidoreductase</keyword>
<dbReference type="Proteomes" id="UP000800200">
    <property type="component" value="Unassembled WGS sequence"/>
</dbReference>
<dbReference type="EMBL" id="ML994620">
    <property type="protein sequence ID" value="KAF2189593.1"/>
    <property type="molecule type" value="Genomic_DNA"/>
</dbReference>
<keyword evidence="5" id="KW-1185">Reference proteome</keyword>
<evidence type="ECO:0000259" key="3">
    <source>
        <dbReference type="Pfam" id="PF02668"/>
    </source>
</evidence>
<protein>
    <submittedName>
        <fullName evidence="4">Clavaminate synthase-like protein</fullName>
    </submittedName>
</protein>
<organism evidence="4 5">
    <name type="scientific">Zopfia rhizophila CBS 207.26</name>
    <dbReference type="NCBI Taxonomy" id="1314779"/>
    <lineage>
        <taxon>Eukaryota</taxon>
        <taxon>Fungi</taxon>
        <taxon>Dikarya</taxon>
        <taxon>Ascomycota</taxon>
        <taxon>Pezizomycotina</taxon>
        <taxon>Dothideomycetes</taxon>
        <taxon>Dothideomycetes incertae sedis</taxon>
        <taxon>Zopfiaceae</taxon>
        <taxon>Zopfia</taxon>
    </lineage>
</organism>
<evidence type="ECO:0000256" key="1">
    <source>
        <dbReference type="ARBA" id="ARBA00023002"/>
    </source>
</evidence>
<dbReference type="SUPFAM" id="SSF51197">
    <property type="entry name" value="Clavaminate synthase-like"/>
    <property type="match status" value="1"/>
</dbReference>
<dbReference type="Pfam" id="PF02668">
    <property type="entry name" value="TauD"/>
    <property type="match status" value="1"/>
</dbReference>
<accession>A0A6A6EEB2</accession>
<dbReference type="PANTHER" id="PTHR10696">
    <property type="entry name" value="GAMMA-BUTYROBETAINE HYDROXYLASE-RELATED"/>
    <property type="match status" value="1"/>
</dbReference>
<dbReference type="OrthoDB" id="272271at2759"/>
<evidence type="ECO:0000313" key="5">
    <source>
        <dbReference type="Proteomes" id="UP000800200"/>
    </source>
</evidence>
<reference evidence="4" key="1">
    <citation type="journal article" date="2020" name="Stud. Mycol.">
        <title>101 Dothideomycetes genomes: a test case for predicting lifestyles and emergence of pathogens.</title>
        <authorList>
            <person name="Haridas S."/>
            <person name="Albert R."/>
            <person name="Binder M."/>
            <person name="Bloem J."/>
            <person name="Labutti K."/>
            <person name="Salamov A."/>
            <person name="Andreopoulos B."/>
            <person name="Baker S."/>
            <person name="Barry K."/>
            <person name="Bills G."/>
            <person name="Bluhm B."/>
            <person name="Cannon C."/>
            <person name="Castanera R."/>
            <person name="Culley D."/>
            <person name="Daum C."/>
            <person name="Ezra D."/>
            <person name="Gonzalez J."/>
            <person name="Henrissat B."/>
            <person name="Kuo A."/>
            <person name="Liang C."/>
            <person name="Lipzen A."/>
            <person name="Lutzoni F."/>
            <person name="Magnuson J."/>
            <person name="Mondo S."/>
            <person name="Nolan M."/>
            <person name="Ohm R."/>
            <person name="Pangilinan J."/>
            <person name="Park H.-J."/>
            <person name="Ramirez L."/>
            <person name="Alfaro M."/>
            <person name="Sun H."/>
            <person name="Tritt A."/>
            <person name="Yoshinaga Y."/>
            <person name="Zwiers L.-H."/>
            <person name="Turgeon B."/>
            <person name="Goodwin S."/>
            <person name="Spatafora J."/>
            <person name="Crous P."/>
            <person name="Grigoriev I."/>
        </authorList>
    </citation>
    <scope>NUCLEOTIDE SEQUENCE</scope>
    <source>
        <strain evidence="4">CBS 207.26</strain>
    </source>
</reference>
<dbReference type="InterPro" id="IPR050411">
    <property type="entry name" value="AlphaKG_dependent_hydroxylases"/>
</dbReference>
<gene>
    <name evidence="4" type="ORF">K469DRAFT_562110</name>
</gene>
<evidence type="ECO:0000256" key="2">
    <source>
        <dbReference type="SAM" id="MobiDB-lite"/>
    </source>
</evidence>
<proteinExistence type="predicted"/>
<feature type="domain" description="TauD/TfdA-like" evidence="3">
    <location>
        <begin position="13"/>
        <end position="259"/>
    </location>
</feature>
<dbReference type="InterPro" id="IPR042098">
    <property type="entry name" value="TauD-like_sf"/>
</dbReference>